<evidence type="ECO:0000313" key="2">
    <source>
        <dbReference type="EMBL" id="CAF1507251.1"/>
    </source>
</evidence>
<reference evidence="1" key="1">
    <citation type="submission" date="2021-02" db="EMBL/GenBank/DDBJ databases">
        <authorList>
            <person name="Nowell W R."/>
        </authorList>
    </citation>
    <scope>NUCLEOTIDE SEQUENCE</scope>
</reference>
<organism evidence="1 3">
    <name type="scientific">Rotaria sordida</name>
    <dbReference type="NCBI Taxonomy" id="392033"/>
    <lineage>
        <taxon>Eukaryota</taxon>
        <taxon>Metazoa</taxon>
        <taxon>Spiralia</taxon>
        <taxon>Gnathifera</taxon>
        <taxon>Rotifera</taxon>
        <taxon>Eurotatoria</taxon>
        <taxon>Bdelloidea</taxon>
        <taxon>Philodinida</taxon>
        <taxon>Philodinidae</taxon>
        <taxon>Rotaria</taxon>
    </lineage>
</organism>
<sequence length="355" mass="42291">MLSKLNVLVNQIFHHDILLQSPMNLRQLSIKIKHSTMLEMKRLLSPMTCLTHLTLHIDYVRNDMTDGNAWIPLLKKLVVFKFLFYVSSLEKINLDSFRTQFWLVEKKWYVTYDRWSESYSSLLYTNPYCGQYWTRSSHITGRLVTESTGLEPTTCPHVNCLFIQNISQINDVPWTRFTRLDYLALEQNLNTVFEHIATRLDLSYITNFSFNQSDIETPSNDFVRILHSLPQLRSLRLPVSILHVLFDRKWSKIIDLDIMSNYRFPSEPLISIQIDSFWRSFTRLETMIFCRECIQDVARLFDNRAMTLSIVMIRHFGNLNDCDPQLITREWLEKNTKLRQFDYFCNDIRIVSMWI</sequence>
<keyword evidence="4" id="KW-1185">Reference proteome</keyword>
<protein>
    <recommendedName>
        <fullName evidence="5">F-box domain-containing protein</fullName>
    </recommendedName>
</protein>
<gene>
    <name evidence="2" type="ORF">JXQ802_LOCUS40779</name>
    <name evidence="1" type="ORF">PYM288_LOCUS26144</name>
</gene>
<dbReference type="EMBL" id="CAJNOH010001518">
    <property type="protein sequence ID" value="CAF1226242.1"/>
    <property type="molecule type" value="Genomic_DNA"/>
</dbReference>
<evidence type="ECO:0000313" key="1">
    <source>
        <dbReference type="EMBL" id="CAF1226242.1"/>
    </source>
</evidence>
<dbReference type="Proteomes" id="UP000663870">
    <property type="component" value="Unassembled WGS sequence"/>
</dbReference>
<accession>A0A814YA10</accession>
<dbReference type="Proteomes" id="UP000663854">
    <property type="component" value="Unassembled WGS sequence"/>
</dbReference>
<proteinExistence type="predicted"/>
<evidence type="ECO:0000313" key="3">
    <source>
        <dbReference type="Proteomes" id="UP000663854"/>
    </source>
</evidence>
<dbReference type="AlphaFoldDB" id="A0A814YA10"/>
<comment type="caution">
    <text evidence="1">The sequence shown here is derived from an EMBL/GenBank/DDBJ whole genome shotgun (WGS) entry which is preliminary data.</text>
</comment>
<dbReference type="EMBL" id="CAJNOL010002505">
    <property type="protein sequence ID" value="CAF1507251.1"/>
    <property type="molecule type" value="Genomic_DNA"/>
</dbReference>
<name>A0A814YA10_9BILA</name>
<evidence type="ECO:0008006" key="5">
    <source>
        <dbReference type="Google" id="ProtNLM"/>
    </source>
</evidence>
<evidence type="ECO:0000313" key="4">
    <source>
        <dbReference type="Proteomes" id="UP000663870"/>
    </source>
</evidence>